<accession>A0A316IA94</accession>
<feature type="domain" description="Beta-mannosidase-like galactose-binding" evidence="9">
    <location>
        <begin position="53"/>
        <end position="190"/>
    </location>
</feature>
<dbReference type="Pfam" id="PF18368">
    <property type="entry name" value="Ig_GlcNase"/>
    <property type="match status" value="1"/>
</dbReference>
<dbReference type="Pfam" id="PF02836">
    <property type="entry name" value="Glyco_hydro_2_C"/>
    <property type="match status" value="1"/>
</dbReference>
<dbReference type="Proteomes" id="UP000246005">
    <property type="component" value="Unassembled WGS sequence"/>
</dbReference>
<feature type="domain" description="Glycoside hydrolase family 2 immunoglobulin-like beta-sandwich" evidence="5">
    <location>
        <begin position="228"/>
        <end position="334"/>
    </location>
</feature>
<evidence type="ECO:0000256" key="2">
    <source>
        <dbReference type="ARBA" id="ARBA00022801"/>
    </source>
</evidence>
<feature type="chain" id="PRO_5016343631" evidence="4">
    <location>
        <begin position="29"/>
        <end position="881"/>
    </location>
</feature>
<evidence type="ECO:0000259" key="9">
    <source>
        <dbReference type="Pfam" id="PF22666"/>
    </source>
</evidence>
<dbReference type="InterPro" id="IPR041351">
    <property type="entry name" value="Ig_GlcNase"/>
</dbReference>
<dbReference type="InterPro" id="IPR006102">
    <property type="entry name" value="Ig-like_GH2"/>
</dbReference>
<dbReference type="InterPro" id="IPR036156">
    <property type="entry name" value="Beta-gal/glucu_dom_sf"/>
</dbReference>
<sequence length="881" mass="96098">MLRNRPLPTLVVAAVGLALLVPGTSANAGPVPGTGAALNVAASPATTSTVPDWRLQSSAKATQAGDVISAPAYSDTGWMTVPARSTVMAGLIANNKYPDVRYSENLKQVNANDFKVPWWYRKVFTADPQPGVNTFLKLNGGIISRGEIWLNGTKVAGTDQVVGAYPTHEFNVTSLLRKGDNAIAIKASSSDPQNDLLIHFIDWAQLPPDRNQGIFRDVQFAQSGPVSLRNPRVDSDLPLPSLSSAKITTKVDARNNTGQPVNAEVTATVAGQVFKQQVQLNANQTKTVTFTQDLQNPQVWWPFQMGPQPLYLATLAANVGTAESDTAKTTFGVREVTSSIRGSGRQFTINGKPFLVRGGGWASDLFLRTDLRYIEDQLDLVKAMGMNTIRLEGKPENDELYDMADRKGIMLLTGWECCSKWEKYDSFDAEDNRVAGQSAESEAKRIRNHPSMIGFMIGSDAAPGAGLEKIYLDALKRAEWNLPVISSAKNLSSPQLGNPGMKMDGPYWWEPPVYWFNKQKGGAAGFASEIGPGPTIPEMDELKKFLSQGEIDKLTNYNATQYHLSPSSTFNKLTFWGTALDNRYGKPSNVEDLVRKAQLANYETNRAQFEAFGDNFNDASNPSTGVIYWMLNNAWPTLYWHLYDYYLATAGSYFGAKTGMRPLHAQYSYDDKSLAVMNTGLQQANNHKLQITLFNLDGTQKADETRNVNAAANGPTKVGSLPQPSGLSTTYFVRLLLKDAAGNVVDRNVYWLSTKADTLNYGSSTWYHTPQSGYADLKGLNTLKPGTVSSTVSTAPAGDDKQVTTVTLKNTGSTVAFFVRASLRKGQGGAEVLPTQWSDNYVTLWPGETLTLKAEYRSSSLGSAQPVVEISGHNVAKKSFS</sequence>
<dbReference type="Pfam" id="PF22666">
    <property type="entry name" value="Glyco_hydro_2_N2"/>
    <property type="match status" value="1"/>
</dbReference>
<dbReference type="InterPro" id="IPR008979">
    <property type="entry name" value="Galactose-bd-like_sf"/>
</dbReference>
<dbReference type="InterPro" id="IPR041447">
    <property type="entry name" value="Mannosidase_ig"/>
</dbReference>
<protein>
    <submittedName>
        <fullName evidence="10">Exo-1,4-beta-D-glucosaminidase</fullName>
    </submittedName>
</protein>
<dbReference type="InterPro" id="IPR043534">
    <property type="entry name" value="EBDG/EBM"/>
</dbReference>
<dbReference type="GO" id="GO:0005975">
    <property type="term" value="P:carbohydrate metabolic process"/>
    <property type="evidence" value="ECO:0007669"/>
    <property type="project" value="InterPro"/>
</dbReference>
<evidence type="ECO:0000259" key="7">
    <source>
        <dbReference type="Pfam" id="PF17786"/>
    </source>
</evidence>
<evidence type="ECO:0000259" key="6">
    <source>
        <dbReference type="Pfam" id="PF02836"/>
    </source>
</evidence>
<gene>
    <name evidence="10" type="ORF">C8D88_101423</name>
</gene>
<proteinExistence type="inferred from homology"/>
<organism evidence="10 11">
    <name type="scientific">Lentzea atacamensis</name>
    <dbReference type="NCBI Taxonomy" id="531938"/>
    <lineage>
        <taxon>Bacteria</taxon>
        <taxon>Bacillati</taxon>
        <taxon>Actinomycetota</taxon>
        <taxon>Actinomycetes</taxon>
        <taxon>Pseudonocardiales</taxon>
        <taxon>Pseudonocardiaceae</taxon>
        <taxon>Lentzea</taxon>
    </lineage>
</organism>
<feature type="signal peptide" evidence="4">
    <location>
        <begin position="1"/>
        <end position="28"/>
    </location>
</feature>
<dbReference type="RefSeq" id="WP_109629378.1">
    <property type="nucleotide sequence ID" value="NZ_QGHB01000001.1"/>
</dbReference>
<evidence type="ECO:0000313" key="11">
    <source>
        <dbReference type="Proteomes" id="UP000246005"/>
    </source>
</evidence>
<name>A0A316IA94_9PSEU</name>
<dbReference type="Pfam" id="PF17786">
    <property type="entry name" value="Mannosidase_ig"/>
    <property type="match status" value="1"/>
</dbReference>
<dbReference type="SUPFAM" id="SSF49785">
    <property type="entry name" value="Galactose-binding domain-like"/>
    <property type="match status" value="1"/>
</dbReference>
<feature type="domain" description="Glycoside hydrolase family 2 catalytic" evidence="6">
    <location>
        <begin position="345"/>
        <end position="471"/>
    </location>
</feature>
<dbReference type="Gene3D" id="3.20.20.80">
    <property type="entry name" value="Glycosidases"/>
    <property type="match status" value="1"/>
</dbReference>
<dbReference type="PANTHER" id="PTHR43536:SF1">
    <property type="entry name" value="MANNOSYLGLYCOPROTEIN ENDO-BETA-MANNOSIDASE"/>
    <property type="match status" value="1"/>
</dbReference>
<evidence type="ECO:0000313" key="10">
    <source>
        <dbReference type="EMBL" id="PWK90407.1"/>
    </source>
</evidence>
<keyword evidence="3" id="KW-0326">Glycosidase</keyword>
<keyword evidence="2" id="KW-0378">Hydrolase</keyword>
<reference evidence="10 11" key="1">
    <citation type="submission" date="2018-05" db="EMBL/GenBank/DDBJ databases">
        <title>Genomic Encyclopedia of Type Strains, Phase IV (KMG-IV): sequencing the most valuable type-strain genomes for metagenomic binning, comparative biology and taxonomic classification.</title>
        <authorList>
            <person name="Goeker M."/>
        </authorList>
    </citation>
    <scope>NUCLEOTIDE SEQUENCE [LARGE SCALE GENOMIC DNA]</scope>
    <source>
        <strain evidence="10 11">DSM 45480</strain>
    </source>
</reference>
<feature type="domain" description="Mannosidase Ig/CBM-like" evidence="7">
    <location>
        <begin position="675"/>
        <end position="753"/>
    </location>
</feature>
<evidence type="ECO:0000256" key="1">
    <source>
        <dbReference type="ARBA" id="ARBA00007401"/>
    </source>
</evidence>
<dbReference type="InterPro" id="IPR013783">
    <property type="entry name" value="Ig-like_fold"/>
</dbReference>
<dbReference type="Gene3D" id="2.60.40.10">
    <property type="entry name" value="Immunoglobulins"/>
    <property type="match status" value="3"/>
</dbReference>
<dbReference type="InterPro" id="IPR006103">
    <property type="entry name" value="Glyco_hydro_2_cat"/>
</dbReference>
<evidence type="ECO:0000259" key="5">
    <source>
        <dbReference type="Pfam" id="PF00703"/>
    </source>
</evidence>
<comment type="caution">
    <text evidence="10">The sequence shown here is derived from an EMBL/GenBank/DDBJ whole genome shotgun (WGS) entry which is preliminary data.</text>
</comment>
<dbReference type="SUPFAM" id="SSF49303">
    <property type="entry name" value="beta-Galactosidase/glucuronidase domain"/>
    <property type="match status" value="3"/>
</dbReference>
<dbReference type="Pfam" id="PF00703">
    <property type="entry name" value="Glyco_hydro_2"/>
    <property type="match status" value="1"/>
</dbReference>
<dbReference type="AlphaFoldDB" id="A0A316IA94"/>
<evidence type="ECO:0000259" key="8">
    <source>
        <dbReference type="Pfam" id="PF18368"/>
    </source>
</evidence>
<dbReference type="EMBL" id="QGHB01000001">
    <property type="protein sequence ID" value="PWK90407.1"/>
    <property type="molecule type" value="Genomic_DNA"/>
</dbReference>
<dbReference type="GO" id="GO:0004553">
    <property type="term" value="F:hydrolase activity, hydrolyzing O-glycosyl compounds"/>
    <property type="evidence" value="ECO:0007669"/>
    <property type="project" value="InterPro"/>
</dbReference>
<comment type="similarity">
    <text evidence="1">Belongs to the glycosyl hydrolase 2 family.</text>
</comment>
<dbReference type="InterPro" id="IPR017853">
    <property type="entry name" value="GH"/>
</dbReference>
<dbReference type="SUPFAM" id="SSF51445">
    <property type="entry name" value="(Trans)glycosidases"/>
    <property type="match status" value="1"/>
</dbReference>
<dbReference type="Gene3D" id="2.60.120.260">
    <property type="entry name" value="Galactose-binding domain-like"/>
    <property type="match status" value="1"/>
</dbReference>
<feature type="domain" description="Exo-beta-D-glucosaminidase Ig-fold" evidence="8">
    <location>
        <begin position="766"/>
        <end position="875"/>
    </location>
</feature>
<dbReference type="InterPro" id="IPR054593">
    <property type="entry name" value="Beta-mannosidase-like_N2"/>
</dbReference>
<keyword evidence="4" id="KW-0732">Signal</keyword>
<dbReference type="PANTHER" id="PTHR43536">
    <property type="entry name" value="MANNOSYLGLYCOPROTEIN ENDO-BETA-MANNOSIDASE"/>
    <property type="match status" value="1"/>
</dbReference>
<evidence type="ECO:0000256" key="3">
    <source>
        <dbReference type="ARBA" id="ARBA00023295"/>
    </source>
</evidence>
<evidence type="ECO:0000256" key="4">
    <source>
        <dbReference type="SAM" id="SignalP"/>
    </source>
</evidence>